<evidence type="ECO:0000256" key="2">
    <source>
        <dbReference type="ARBA" id="ARBA00022643"/>
    </source>
</evidence>
<dbReference type="AlphaFoldDB" id="A0ABD6BF44"/>
<evidence type="ECO:0000313" key="7">
    <source>
        <dbReference type="EMBL" id="MFD1563344.1"/>
    </source>
</evidence>
<evidence type="ECO:0000256" key="3">
    <source>
        <dbReference type="ARBA" id="ARBA00022991"/>
    </source>
</evidence>
<dbReference type="InterPro" id="IPR036890">
    <property type="entry name" value="HATPase_C_sf"/>
</dbReference>
<dbReference type="Pfam" id="PF13426">
    <property type="entry name" value="PAS_9"/>
    <property type="match status" value="2"/>
</dbReference>
<keyword evidence="8" id="KW-1185">Reference proteome</keyword>
<dbReference type="Gene3D" id="3.30.450.20">
    <property type="entry name" value="PAS domain"/>
    <property type="match status" value="3"/>
</dbReference>
<dbReference type="PROSITE" id="PS50113">
    <property type="entry name" value="PAC"/>
    <property type="match status" value="2"/>
</dbReference>
<dbReference type="PANTHER" id="PTHR47429">
    <property type="entry name" value="PROTEIN TWIN LOV 1"/>
    <property type="match status" value="1"/>
</dbReference>
<feature type="domain" description="PAC" evidence="6">
    <location>
        <begin position="203"/>
        <end position="255"/>
    </location>
</feature>
<sequence>MRLATSAYETVFDEAPDGLVIIDPDTERIRECNRRVCELVDREREALLDRDVTALIDEVRGPEPDPVPALDRDDVATRTWLIRTGSDEIVPFDVCVSPISIDGDDHVLARLTGATDETDRSQDDDLDCELKSRAVDAAPIGITISDPHQADNPMIYINEMFEEITGYSAAGAIGRNCRFLQGPETRAEPVDEMREAIAAERPVTVELKNYRSDGIEFWNRVTIAPIRDDEGTVTNYVGFQEDVTERVESRQALELADHLLETVPSGVFRTEPTPDGTFEYANPALASLLGVDSVDQLHEYRVADFYANPEVRADLVETLRDTDVPSVKREVTLEPLDGESIDVVITASLSTDDSGAEHVHKAVQDITERKRYEQRLKDQRDDLDVLNQMLRHDIRNDLQLVTASADFLHDHVDDAGREYLATIRESAGHAVELTQTARDMSDVMLSTDENLARVDLRRTLESELERVRSEYAAAAVTVEGTIPRTTVVADDMLHSVFRNLLTNAVQHNDREVPSVVVAATERDESVVVRVADDGPGVSDEQKDEIFGKGTKGGDSAGTGLGLYLVETLVDTYGGSVRVEDNDPRGAVFVVELPTGE</sequence>
<reference evidence="7 8" key="1">
    <citation type="journal article" date="2019" name="Int. J. Syst. Evol. Microbiol.">
        <title>The Global Catalogue of Microorganisms (GCM) 10K type strain sequencing project: providing services to taxonomists for standard genome sequencing and annotation.</title>
        <authorList>
            <consortium name="The Broad Institute Genomics Platform"/>
            <consortium name="The Broad Institute Genome Sequencing Center for Infectious Disease"/>
            <person name="Wu L."/>
            <person name="Ma J."/>
        </authorList>
    </citation>
    <scope>NUCLEOTIDE SEQUENCE [LARGE SCALE GENOMIC DNA]</scope>
    <source>
        <strain evidence="7 8">CGMCC 1.12230</strain>
    </source>
</reference>
<dbReference type="NCBIfam" id="TIGR00229">
    <property type="entry name" value="sensory_box"/>
    <property type="match status" value="2"/>
</dbReference>
<dbReference type="PROSITE" id="PS50109">
    <property type="entry name" value="HIS_KIN"/>
    <property type="match status" value="1"/>
</dbReference>
<dbReference type="CDD" id="cd00130">
    <property type="entry name" value="PAS"/>
    <property type="match status" value="3"/>
</dbReference>
<dbReference type="Proteomes" id="UP001597076">
    <property type="component" value="Unassembled WGS sequence"/>
</dbReference>
<dbReference type="Pfam" id="PF13188">
    <property type="entry name" value="PAS_8"/>
    <property type="match status" value="1"/>
</dbReference>
<dbReference type="RefSeq" id="WP_390285818.1">
    <property type="nucleotide sequence ID" value="NZ_JBHUDI010000004.1"/>
</dbReference>
<proteinExistence type="predicted"/>
<dbReference type="InterPro" id="IPR035965">
    <property type="entry name" value="PAS-like_dom_sf"/>
</dbReference>
<feature type="domain" description="Histidine kinase" evidence="4">
    <location>
        <begin position="389"/>
        <end position="596"/>
    </location>
</feature>
<dbReference type="SUPFAM" id="SSF55874">
    <property type="entry name" value="ATPase domain of HSP90 chaperone/DNA topoisomerase II/histidine kinase"/>
    <property type="match status" value="1"/>
</dbReference>
<organism evidence="7 8">
    <name type="scientific">Haloarchaeobius amylolyticus</name>
    <dbReference type="NCBI Taxonomy" id="1198296"/>
    <lineage>
        <taxon>Archaea</taxon>
        <taxon>Methanobacteriati</taxon>
        <taxon>Methanobacteriota</taxon>
        <taxon>Stenosarchaea group</taxon>
        <taxon>Halobacteria</taxon>
        <taxon>Halobacteriales</taxon>
        <taxon>Halorubellaceae</taxon>
        <taxon>Haloarchaeobius</taxon>
    </lineage>
</organism>
<dbReference type="SMART" id="SM00086">
    <property type="entry name" value="PAC"/>
    <property type="match status" value="2"/>
</dbReference>
<dbReference type="InterPro" id="IPR000700">
    <property type="entry name" value="PAS-assoc_C"/>
</dbReference>
<name>A0ABD6BF44_9EURY</name>
<dbReference type="InterPro" id="IPR000014">
    <property type="entry name" value="PAS"/>
</dbReference>
<evidence type="ECO:0000256" key="1">
    <source>
        <dbReference type="ARBA" id="ARBA00022630"/>
    </source>
</evidence>
<evidence type="ECO:0000259" key="4">
    <source>
        <dbReference type="PROSITE" id="PS50109"/>
    </source>
</evidence>
<protein>
    <submittedName>
        <fullName evidence="7">PAS domain-containing protein</fullName>
    </submittedName>
</protein>
<dbReference type="EMBL" id="JBHUDI010000004">
    <property type="protein sequence ID" value="MFD1563344.1"/>
    <property type="molecule type" value="Genomic_DNA"/>
</dbReference>
<feature type="domain" description="PAC" evidence="6">
    <location>
        <begin position="327"/>
        <end position="378"/>
    </location>
</feature>
<dbReference type="PANTHER" id="PTHR47429:SF2">
    <property type="entry name" value="PROTEIN TWIN LOV 1"/>
    <property type="match status" value="1"/>
</dbReference>
<dbReference type="SUPFAM" id="SSF55785">
    <property type="entry name" value="PYP-like sensor domain (PAS domain)"/>
    <property type="match status" value="3"/>
</dbReference>
<keyword evidence="2" id="KW-0288">FMN</keyword>
<dbReference type="Gene3D" id="3.30.565.10">
    <property type="entry name" value="Histidine kinase-like ATPase, C-terminal domain"/>
    <property type="match status" value="1"/>
</dbReference>
<dbReference type="PRINTS" id="PR00344">
    <property type="entry name" value="BCTRLSENSOR"/>
</dbReference>
<feature type="domain" description="PAS" evidence="5">
    <location>
        <begin position="133"/>
        <end position="200"/>
    </location>
</feature>
<dbReference type="PROSITE" id="PS50112">
    <property type="entry name" value="PAS"/>
    <property type="match status" value="1"/>
</dbReference>
<dbReference type="SMART" id="SM00091">
    <property type="entry name" value="PAS"/>
    <property type="match status" value="3"/>
</dbReference>
<evidence type="ECO:0000313" key="8">
    <source>
        <dbReference type="Proteomes" id="UP001597076"/>
    </source>
</evidence>
<accession>A0ABD6BF44</accession>
<keyword evidence="1" id="KW-0285">Flavoprotein</keyword>
<keyword evidence="3" id="KW-0157">Chromophore</keyword>
<dbReference type="InterPro" id="IPR004358">
    <property type="entry name" value="Sig_transdc_His_kin-like_C"/>
</dbReference>
<evidence type="ECO:0000259" key="6">
    <source>
        <dbReference type="PROSITE" id="PS50113"/>
    </source>
</evidence>
<dbReference type="InterPro" id="IPR005467">
    <property type="entry name" value="His_kinase_dom"/>
</dbReference>
<dbReference type="InterPro" id="IPR003594">
    <property type="entry name" value="HATPase_dom"/>
</dbReference>
<dbReference type="SMART" id="SM00387">
    <property type="entry name" value="HATPase_c"/>
    <property type="match status" value="1"/>
</dbReference>
<comment type="caution">
    <text evidence="7">The sequence shown here is derived from an EMBL/GenBank/DDBJ whole genome shotgun (WGS) entry which is preliminary data.</text>
</comment>
<gene>
    <name evidence="7" type="ORF">ACFR99_07270</name>
</gene>
<dbReference type="Pfam" id="PF02518">
    <property type="entry name" value="HATPase_c"/>
    <property type="match status" value="1"/>
</dbReference>
<dbReference type="InterPro" id="IPR001610">
    <property type="entry name" value="PAC"/>
</dbReference>
<evidence type="ECO:0000259" key="5">
    <source>
        <dbReference type="PROSITE" id="PS50112"/>
    </source>
</evidence>